<evidence type="ECO:0000313" key="10">
    <source>
        <dbReference type="Proteomes" id="UP001597139"/>
    </source>
</evidence>
<feature type="compositionally biased region" description="Acidic residues" evidence="6">
    <location>
        <begin position="92"/>
        <end position="102"/>
    </location>
</feature>
<dbReference type="PANTHER" id="PTHR43178">
    <property type="entry name" value="DIHYDROLIPOAMIDE ACETYLTRANSFERASE COMPONENT OF PYRUVATE DEHYDROGENASE COMPLEX"/>
    <property type="match status" value="1"/>
</dbReference>
<dbReference type="InterPro" id="IPR004167">
    <property type="entry name" value="PSBD"/>
</dbReference>
<keyword evidence="5 9" id="KW-0012">Acyltransferase</keyword>
<comment type="caution">
    <text evidence="9">The sequence shown here is derived from an EMBL/GenBank/DDBJ whole genome shotgun (WGS) entry which is preliminary data.</text>
</comment>
<dbReference type="PANTHER" id="PTHR43178:SF5">
    <property type="entry name" value="LIPOAMIDE ACYLTRANSFERASE COMPONENT OF BRANCHED-CHAIN ALPHA-KETO ACID DEHYDROGENASE COMPLEX, MITOCHONDRIAL"/>
    <property type="match status" value="1"/>
</dbReference>
<reference evidence="9 10" key="1">
    <citation type="journal article" date="2019" name="Int. J. Syst. Evol. Microbiol.">
        <title>The Global Catalogue of Microorganisms (GCM) 10K type strain sequencing project: providing services to taxonomists for standard genome sequencing and annotation.</title>
        <authorList>
            <consortium name="The Broad Institute Genomics Platform"/>
            <consortium name="The Broad Institute Genome Sequencing Center for Infectious Disease"/>
            <person name="Wu L."/>
            <person name="Ma J."/>
        </authorList>
    </citation>
    <scope>NUCLEOTIDE SEQUENCE [LARGE SCALE GENOMIC DNA]</scope>
    <source>
        <strain evidence="9 10">CGMCC 1.12859</strain>
    </source>
</reference>
<keyword evidence="3 9" id="KW-0808">Transferase</keyword>
<evidence type="ECO:0000259" key="8">
    <source>
        <dbReference type="PROSITE" id="PS51826"/>
    </source>
</evidence>
<dbReference type="Gene3D" id="2.40.50.100">
    <property type="match status" value="1"/>
</dbReference>
<dbReference type="AlphaFoldDB" id="A0ABD6BX73"/>
<name>A0ABD6BX73_9EURY</name>
<dbReference type="Gene3D" id="4.10.320.10">
    <property type="entry name" value="E3-binding domain"/>
    <property type="match status" value="1"/>
</dbReference>
<dbReference type="Pfam" id="PF02817">
    <property type="entry name" value="E3_binding"/>
    <property type="match status" value="1"/>
</dbReference>
<dbReference type="CDD" id="cd06849">
    <property type="entry name" value="lipoyl_domain"/>
    <property type="match status" value="1"/>
</dbReference>
<feature type="region of interest" description="Disordered" evidence="6">
    <location>
        <begin position="248"/>
        <end position="270"/>
    </location>
</feature>
<dbReference type="SUPFAM" id="SSF47005">
    <property type="entry name" value="Peripheral subunit-binding domain of 2-oxo acid dehydrogenase complex"/>
    <property type="match status" value="1"/>
</dbReference>
<dbReference type="EC" id="2.3.1.-" evidence="9"/>
<organism evidence="9 10">
    <name type="scientific">Halolamina litorea</name>
    <dbReference type="NCBI Taxonomy" id="1515593"/>
    <lineage>
        <taxon>Archaea</taxon>
        <taxon>Methanobacteriati</taxon>
        <taxon>Methanobacteriota</taxon>
        <taxon>Stenosarchaea group</taxon>
        <taxon>Halobacteria</taxon>
        <taxon>Halobacteriales</taxon>
        <taxon>Haloferacaceae</taxon>
    </lineage>
</organism>
<dbReference type="InterPro" id="IPR036625">
    <property type="entry name" value="E3-bd_dom_sf"/>
</dbReference>
<dbReference type="GO" id="GO:0016746">
    <property type="term" value="F:acyltransferase activity"/>
    <property type="evidence" value="ECO:0007669"/>
    <property type="project" value="UniProtKB-KW"/>
</dbReference>
<dbReference type="Proteomes" id="UP001597139">
    <property type="component" value="Unassembled WGS sequence"/>
</dbReference>
<dbReference type="EMBL" id="JBHUCZ010000019">
    <property type="protein sequence ID" value="MFD1568753.1"/>
    <property type="molecule type" value="Genomic_DNA"/>
</dbReference>
<feature type="compositionally biased region" description="Low complexity" evidence="6">
    <location>
        <begin position="176"/>
        <end position="203"/>
    </location>
</feature>
<feature type="compositionally biased region" description="Basic and acidic residues" evidence="6">
    <location>
        <begin position="158"/>
        <end position="169"/>
    </location>
</feature>
<evidence type="ECO:0000313" key="9">
    <source>
        <dbReference type="EMBL" id="MFD1568753.1"/>
    </source>
</evidence>
<dbReference type="Pfam" id="PF00198">
    <property type="entry name" value="2-oxoacid_dh"/>
    <property type="match status" value="1"/>
</dbReference>
<dbReference type="SUPFAM" id="SSF52777">
    <property type="entry name" value="CoA-dependent acyltransferases"/>
    <property type="match status" value="1"/>
</dbReference>
<comment type="similarity">
    <text evidence="2">Belongs to the 2-oxoacid dehydrogenase family.</text>
</comment>
<dbReference type="FunFam" id="3.30.559.10:FF:000007">
    <property type="entry name" value="Dihydrolipoamide acetyltransferase component of pyruvate dehydrogenase complex"/>
    <property type="match status" value="1"/>
</dbReference>
<dbReference type="PROSITE" id="PS51826">
    <property type="entry name" value="PSBD"/>
    <property type="match status" value="1"/>
</dbReference>
<dbReference type="InterPro" id="IPR000089">
    <property type="entry name" value="Biotin_lipoyl"/>
</dbReference>
<feature type="domain" description="Peripheral subunit-binding (PSBD)" evidence="8">
    <location>
        <begin position="123"/>
        <end position="160"/>
    </location>
</feature>
<dbReference type="InterPro" id="IPR011053">
    <property type="entry name" value="Single_hybrid_motif"/>
</dbReference>
<comment type="cofactor">
    <cofactor evidence="1">
        <name>(R)-lipoate</name>
        <dbReference type="ChEBI" id="CHEBI:83088"/>
    </cofactor>
</comment>
<evidence type="ECO:0000256" key="3">
    <source>
        <dbReference type="ARBA" id="ARBA00022679"/>
    </source>
</evidence>
<feature type="region of interest" description="Disordered" evidence="6">
    <location>
        <begin position="158"/>
        <end position="208"/>
    </location>
</feature>
<feature type="region of interest" description="Disordered" evidence="6">
    <location>
        <begin position="83"/>
        <end position="125"/>
    </location>
</feature>
<evidence type="ECO:0000256" key="6">
    <source>
        <dbReference type="SAM" id="MobiDB-lite"/>
    </source>
</evidence>
<keyword evidence="10" id="KW-1185">Reference proteome</keyword>
<dbReference type="RefSeq" id="WP_267647319.1">
    <property type="nucleotide sequence ID" value="NZ_JANHGR010000002.1"/>
</dbReference>
<dbReference type="PROSITE" id="PS50968">
    <property type="entry name" value="BIOTINYL_LIPOYL"/>
    <property type="match status" value="1"/>
</dbReference>
<dbReference type="InterPro" id="IPR001078">
    <property type="entry name" value="2-oxoacid_DH_actylTfrase"/>
</dbReference>
<protein>
    <submittedName>
        <fullName evidence="9">Dihydrolipoamide acetyltransferase family protein</fullName>
        <ecNumber evidence="9">2.3.1.-</ecNumber>
    </submittedName>
</protein>
<accession>A0ABD6BX73</accession>
<dbReference type="SUPFAM" id="SSF51230">
    <property type="entry name" value="Single hybrid motif"/>
    <property type="match status" value="1"/>
</dbReference>
<evidence type="ECO:0000256" key="5">
    <source>
        <dbReference type="ARBA" id="ARBA00023315"/>
    </source>
</evidence>
<evidence type="ECO:0000259" key="7">
    <source>
        <dbReference type="PROSITE" id="PS50968"/>
    </source>
</evidence>
<gene>
    <name evidence="9" type="ORF">ACFSAU_14755</name>
</gene>
<dbReference type="Gene3D" id="3.30.559.10">
    <property type="entry name" value="Chloramphenicol acetyltransferase-like domain"/>
    <property type="match status" value="1"/>
</dbReference>
<dbReference type="InterPro" id="IPR023213">
    <property type="entry name" value="CAT-like_dom_sf"/>
</dbReference>
<proteinExistence type="inferred from homology"/>
<evidence type="ECO:0000256" key="2">
    <source>
        <dbReference type="ARBA" id="ARBA00007317"/>
    </source>
</evidence>
<dbReference type="Pfam" id="PF00364">
    <property type="entry name" value="Biotin_lipoyl"/>
    <property type="match status" value="1"/>
</dbReference>
<dbReference type="InterPro" id="IPR050743">
    <property type="entry name" value="2-oxoacid_DH_E2_comp"/>
</dbReference>
<feature type="domain" description="Lipoyl-binding" evidence="7">
    <location>
        <begin position="3"/>
        <end position="78"/>
    </location>
</feature>
<sequence length="496" mass="52186">MAVKEFKLPDVGEGIAEGELVSWLVSVGDTVSEGEIVAEVETDKALVEVPSRYDGTVKELFAEEGQMVPVGDVIISFDVGDAEGGDAAAEAPDTEGEPGDSVDEAKTETEEAAAAETPEGRVFAPPAARRLARELGVDITDVDGSGPGGRISEADVQAHHDAAEEHDGTADETPVTPGEGEAAESTGASADATAGAAPSGTASRETTLAVPATRALAKDLGVDIDAVPTEETREGEAFVTEERLRAFAESGGETAEPATSAADEGAREETVPYRGVRRTIGDQMAASKYTAPHVTHHDTAEIDQLVETREGLKETAEEKGTRLTYMAFVLKAVVAGLKEYPILNSELDEEEEVIRLKNYYNIGIAVATDAGLMVPVVKNVDEKGLLELADEISDLASRARDRSIKPSEMQGGTFTITNFGAFGGEYATPIINYPETAIIGLGAIEQRPVVDDGEVVAAHTLPLSLAIDHRVIDGAEAAQFTNTVKEYLAEPTKLLL</sequence>
<keyword evidence="4" id="KW-0450">Lipoyl</keyword>
<evidence type="ECO:0000256" key="4">
    <source>
        <dbReference type="ARBA" id="ARBA00022823"/>
    </source>
</evidence>
<evidence type="ECO:0000256" key="1">
    <source>
        <dbReference type="ARBA" id="ARBA00001938"/>
    </source>
</evidence>